<feature type="transmembrane region" description="Helical" evidence="10">
    <location>
        <begin position="35"/>
        <end position="60"/>
    </location>
</feature>
<dbReference type="PANTHER" id="PTHR12738:SF0">
    <property type="entry name" value="NEUROENDOCRINE PROTEIN 7B2"/>
    <property type="match status" value="1"/>
</dbReference>
<keyword evidence="10" id="KW-0472">Membrane</keyword>
<evidence type="ECO:0000256" key="9">
    <source>
        <dbReference type="ARBA" id="ARBA00023186"/>
    </source>
</evidence>
<name>A0A835TZP5_9PASS</name>
<comment type="caution">
    <text evidence="11">The sequence shown here is derived from an EMBL/GenBank/DDBJ whole genome shotgun (WGS) entry which is preliminary data.</text>
</comment>
<keyword evidence="13" id="KW-1185">Reference proteome</keyword>
<dbReference type="OrthoDB" id="9922675at2759"/>
<evidence type="ECO:0000256" key="10">
    <source>
        <dbReference type="SAM" id="Phobius"/>
    </source>
</evidence>
<dbReference type="InterPro" id="IPR007945">
    <property type="entry name" value="Secretogranin_V"/>
</dbReference>
<dbReference type="GO" id="GO:0007218">
    <property type="term" value="P:neuropeptide signaling pathway"/>
    <property type="evidence" value="ECO:0007669"/>
    <property type="project" value="InterPro"/>
</dbReference>
<comment type="subcellular location">
    <subcellularLocation>
        <location evidence="1">Secreted</location>
    </subcellularLocation>
</comment>
<dbReference type="GO" id="GO:0005576">
    <property type="term" value="C:extracellular region"/>
    <property type="evidence" value="ECO:0007669"/>
    <property type="project" value="UniProtKB-SubCell"/>
</dbReference>
<keyword evidence="5" id="KW-0964">Secreted</keyword>
<dbReference type="PANTHER" id="PTHR12738">
    <property type="entry name" value="NEUROENDOCRINE PROTEIN 7B2"/>
    <property type="match status" value="1"/>
</dbReference>
<keyword evidence="6" id="KW-0765">Sulfation</keyword>
<keyword evidence="8" id="KW-1015">Disulfide bond</keyword>
<gene>
    <name evidence="12" type="ORF">IHE44_0013886</name>
    <name evidence="11" type="ORF">IHE44_014533</name>
</gene>
<reference evidence="12 13" key="2">
    <citation type="journal article" date="2021" name="J. Hered.">
        <title>Feather Gene Expression Elucidates the Developmental Basis of Plumage Iridescence in African Starlings.</title>
        <authorList>
            <person name="Rubenstein D.R."/>
            <person name="Corvelo A."/>
            <person name="MacManes M.D."/>
            <person name="Maia R."/>
            <person name="Narzisi G."/>
            <person name="Rousaki A."/>
            <person name="Vandenabeele P."/>
            <person name="Shawkey M.D."/>
            <person name="Solomon J."/>
        </authorList>
    </citation>
    <scope>NUCLEOTIDE SEQUENCE [LARGE SCALE GENOMIC DNA]</scope>
    <source>
        <strain evidence="12">SS15</strain>
    </source>
</reference>
<evidence type="ECO:0000256" key="1">
    <source>
        <dbReference type="ARBA" id="ARBA00004613"/>
    </source>
</evidence>
<evidence type="ECO:0000256" key="2">
    <source>
        <dbReference type="ARBA" id="ARBA00006348"/>
    </source>
</evidence>
<evidence type="ECO:0000256" key="5">
    <source>
        <dbReference type="ARBA" id="ARBA00022525"/>
    </source>
</evidence>
<evidence type="ECO:0000256" key="8">
    <source>
        <dbReference type="ARBA" id="ARBA00023157"/>
    </source>
</evidence>
<accession>A0A835TZP5</accession>
<keyword evidence="7" id="KW-0732">Signal</keyword>
<evidence type="ECO:0000313" key="11">
    <source>
        <dbReference type="EMBL" id="KAG0130476.1"/>
    </source>
</evidence>
<evidence type="ECO:0000256" key="4">
    <source>
        <dbReference type="ARBA" id="ARBA00022448"/>
    </source>
</evidence>
<dbReference type="GO" id="GO:0030234">
    <property type="term" value="F:enzyme regulator activity"/>
    <property type="evidence" value="ECO:0007669"/>
    <property type="project" value="TreeGrafter"/>
</dbReference>
<protein>
    <recommendedName>
        <fullName evidence="3">Neuroendocrine protein 7B2</fullName>
    </recommendedName>
</protein>
<keyword evidence="10" id="KW-0812">Transmembrane</keyword>
<dbReference type="Pfam" id="PF05281">
    <property type="entry name" value="Secretogranin_V"/>
    <property type="match status" value="1"/>
</dbReference>
<reference evidence="12" key="3">
    <citation type="submission" date="2022-01" db="EMBL/GenBank/DDBJ databases">
        <authorList>
            <person name="Rubenstein D.R."/>
        </authorList>
    </citation>
    <scope>NUCLEOTIDE SEQUENCE</scope>
    <source>
        <strain evidence="12">SS15</strain>
        <tissue evidence="12">Liver</tissue>
    </source>
</reference>
<keyword evidence="9" id="KW-0143">Chaperone</keyword>
<comment type="similarity">
    <text evidence="2">Belongs to the 7B2 family.</text>
</comment>
<evidence type="ECO:0000313" key="12">
    <source>
        <dbReference type="EMBL" id="KAI1237799.1"/>
    </source>
</evidence>
<dbReference type="GO" id="GO:0046883">
    <property type="term" value="P:regulation of hormone secretion"/>
    <property type="evidence" value="ECO:0007669"/>
    <property type="project" value="TreeGrafter"/>
</dbReference>
<evidence type="ECO:0000256" key="3">
    <source>
        <dbReference type="ARBA" id="ARBA00019589"/>
    </source>
</evidence>
<keyword evidence="10" id="KW-1133">Transmembrane helix</keyword>
<reference evidence="11" key="1">
    <citation type="submission" date="2020-10" db="EMBL/GenBank/DDBJ databases">
        <title>Feather gene expression reveals the developmental basis of iridescence in African starlings.</title>
        <authorList>
            <person name="Rubenstein D.R."/>
        </authorList>
    </citation>
    <scope>NUCLEOTIDE SEQUENCE</scope>
    <source>
        <strain evidence="11">SS15</strain>
        <tissue evidence="11">Liver</tissue>
    </source>
</reference>
<keyword evidence="4" id="KW-0813">Transport</keyword>
<sequence length="723" mass="83019">MGIFSHFCLKDVSRCLAPEAGASLNVWREEIRQLCVIRVAATMITTLLCNMIFLLAFGLASAFSHSPRTPDRVTEADIQRLLHGVMEQLGIARPRVEYPAHQATNLVGPQSIEGGAHEGLQHLGPYGNIPNIVAELTGDNVPKDFSEDQGYPDPPNPCPIGKTVDDGCLENTPDTAEFSREYQLHQHLFDPEHDYPNRGKWSKSLLFEKISGGPKRRKRNVNPYLQGQRLDNVVAKKRLKNFIFQGSPFMKDEKTPEYFKPCEWSTGIMENSISLQLTLQICREKNFSKIHLNHKNETTMMAIYFIFFKLLLRTTLQTACGQRSCPPEYDRSAQEKYHSLDLVLSLNASKEKKNLYTAQNSDVSYRNCLLEQVKCVVVKNGIELQFIIQVYQEKEICSFSCHVCIIYDDCFARTLFYTGNAKYHTVTFYISKWIKQTHERAVKKAEKYVLLLILHSFIRLIPQCLQLCCSLSGGYCSEVMPKSTNLAILSLNSLREQAWQLLISRMSTGPGIARNTTADIDSSLKKTKSVCKSYGKKIKALMTPEKIRRIRNGYNYFFSVSHNFSDISSQEVFPLMKTWLSHWKYPFFFKLGRITEVKRPSSLLKAFRNFKIDVFKHIDTKYMKVKKKCPESKACQQTPPIASGHKRKRKANARGQRNFMTFIFLANSFIIIKYIPAEIKKSSKLEITLDTWKNDDGKRHLSPCLPQSQTNKKRHNIFFFMSF</sequence>
<proteinExistence type="inferred from homology"/>
<dbReference type="GO" id="GO:0030141">
    <property type="term" value="C:secretory granule"/>
    <property type="evidence" value="ECO:0007669"/>
    <property type="project" value="InterPro"/>
</dbReference>
<dbReference type="EMBL" id="JADDUC010000010">
    <property type="protein sequence ID" value="KAG0130476.1"/>
    <property type="molecule type" value="Genomic_DNA"/>
</dbReference>
<dbReference type="AlphaFoldDB" id="A0A835TZP5"/>
<dbReference type="EMBL" id="JADDUC020000007">
    <property type="protein sequence ID" value="KAI1237799.1"/>
    <property type="molecule type" value="Genomic_DNA"/>
</dbReference>
<organism evidence="11">
    <name type="scientific">Lamprotornis superbus</name>
    <dbReference type="NCBI Taxonomy" id="245042"/>
    <lineage>
        <taxon>Eukaryota</taxon>
        <taxon>Metazoa</taxon>
        <taxon>Chordata</taxon>
        <taxon>Craniata</taxon>
        <taxon>Vertebrata</taxon>
        <taxon>Euteleostomi</taxon>
        <taxon>Archelosauria</taxon>
        <taxon>Archosauria</taxon>
        <taxon>Dinosauria</taxon>
        <taxon>Saurischia</taxon>
        <taxon>Theropoda</taxon>
        <taxon>Coelurosauria</taxon>
        <taxon>Aves</taxon>
        <taxon>Neognathae</taxon>
        <taxon>Neoaves</taxon>
        <taxon>Telluraves</taxon>
        <taxon>Australaves</taxon>
        <taxon>Passeriformes</taxon>
        <taxon>Sturnidae</taxon>
        <taxon>Lamprotornis</taxon>
    </lineage>
</organism>
<evidence type="ECO:0000313" key="13">
    <source>
        <dbReference type="Proteomes" id="UP000618051"/>
    </source>
</evidence>
<evidence type="ECO:0000256" key="6">
    <source>
        <dbReference type="ARBA" id="ARBA00022641"/>
    </source>
</evidence>
<evidence type="ECO:0000256" key="7">
    <source>
        <dbReference type="ARBA" id="ARBA00022729"/>
    </source>
</evidence>
<dbReference type="Proteomes" id="UP000618051">
    <property type="component" value="Unassembled WGS sequence"/>
</dbReference>